<evidence type="ECO:0000313" key="9">
    <source>
        <dbReference type="EMBL" id="KKN05028.1"/>
    </source>
</evidence>
<evidence type="ECO:0000256" key="4">
    <source>
        <dbReference type="ARBA" id="ARBA00022801"/>
    </source>
</evidence>
<comment type="caution">
    <text evidence="9">The sequence shown here is derived from an EMBL/GenBank/DDBJ whole genome shotgun (WGS) entry which is preliminary data.</text>
</comment>
<evidence type="ECO:0000256" key="3">
    <source>
        <dbReference type="ARBA" id="ARBA00022763"/>
    </source>
</evidence>
<dbReference type="Gene3D" id="3.40.470.10">
    <property type="entry name" value="Uracil-DNA glycosylase-like domain"/>
    <property type="match status" value="1"/>
</dbReference>
<dbReference type="Pfam" id="PF03167">
    <property type="entry name" value="UDG"/>
    <property type="match status" value="1"/>
</dbReference>
<dbReference type="InterPro" id="IPR051536">
    <property type="entry name" value="UDG_Type-4/5"/>
</dbReference>
<dbReference type="PANTHER" id="PTHR33693">
    <property type="entry name" value="TYPE-5 URACIL-DNA GLYCOSYLASE"/>
    <property type="match status" value="1"/>
</dbReference>
<dbReference type="SMART" id="SM00986">
    <property type="entry name" value="UDG"/>
    <property type="match status" value="1"/>
</dbReference>
<dbReference type="CDD" id="cd10030">
    <property type="entry name" value="UDG-F4_TTUDGA_SPO1dp_like"/>
    <property type="match status" value="1"/>
</dbReference>
<evidence type="ECO:0000256" key="7">
    <source>
        <dbReference type="ARBA" id="ARBA00023204"/>
    </source>
</evidence>
<dbReference type="InterPro" id="IPR005122">
    <property type="entry name" value="Uracil-DNA_glycosylase-like"/>
</dbReference>
<proteinExistence type="predicted"/>
<keyword evidence="7" id="KW-0234">DNA repair</keyword>
<dbReference type="GO" id="GO:0046872">
    <property type="term" value="F:metal ion binding"/>
    <property type="evidence" value="ECO:0007669"/>
    <property type="project" value="UniProtKB-KW"/>
</dbReference>
<protein>
    <recommendedName>
        <fullName evidence="8">Uracil-DNA glycosylase-like domain-containing protein</fullName>
    </recommendedName>
</protein>
<keyword evidence="5" id="KW-0408">Iron</keyword>
<evidence type="ECO:0000259" key="8">
    <source>
        <dbReference type="SMART" id="SM00986"/>
    </source>
</evidence>
<organism evidence="9">
    <name type="scientific">marine sediment metagenome</name>
    <dbReference type="NCBI Taxonomy" id="412755"/>
    <lineage>
        <taxon>unclassified sequences</taxon>
        <taxon>metagenomes</taxon>
        <taxon>ecological metagenomes</taxon>
    </lineage>
</organism>
<sequence length="180" mass="20191">MNAEPKSRRRSILASLKTAVLVCKDCRLHRSSKVFGDGAMDGIMFISEAPGKGHILFSHDQLHGRQLQAALALLGLRRRDVYITTLVKCSPGLRAPYDDEIDACSQYLMTQIALIGPTKICVLGRVAAIDLGLMKRTDKMTCGKWIDFKGIKTIVAWHPSYIARNHKLFDPWVKQLRMLV</sequence>
<dbReference type="PANTHER" id="PTHR33693:SF1">
    <property type="entry name" value="TYPE-4 URACIL-DNA GLYCOSYLASE"/>
    <property type="match status" value="1"/>
</dbReference>
<name>A0A0F9QI91_9ZZZZ</name>
<accession>A0A0F9QI91</accession>
<evidence type="ECO:0000256" key="2">
    <source>
        <dbReference type="ARBA" id="ARBA00022723"/>
    </source>
</evidence>
<feature type="domain" description="Uracil-DNA glycosylase-like" evidence="8">
    <location>
        <begin position="35"/>
        <end position="177"/>
    </location>
</feature>
<keyword evidence="6" id="KW-0411">Iron-sulfur</keyword>
<keyword evidence="2" id="KW-0479">Metal-binding</keyword>
<dbReference type="SUPFAM" id="SSF52141">
    <property type="entry name" value="Uracil-DNA glycosylase-like"/>
    <property type="match status" value="1"/>
</dbReference>
<dbReference type="InterPro" id="IPR036895">
    <property type="entry name" value="Uracil-DNA_glycosylase-like_sf"/>
</dbReference>
<keyword evidence="3" id="KW-0227">DNA damage</keyword>
<dbReference type="GO" id="GO:0051539">
    <property type="term" value="F:4 iron, 4 sulfur cluster binding"/>
    <property type="evidence" value="ECO:0007669"/>
    <property type="project" value="UniProtKB-KW"/>
</dbReference>
<dbReference type="SMART" id="SM00987">
    <property type="entry name" value="UreE_C"/>
    <property type="match status" value="1"/>
</dbReference>
<dbReference type="EMBL" id="LAZR01004851">
    <property type="protein sequence ID" value="KKN05028.1"/>
    <property type="molecule type" value="Genomic_DNA"/>
</dbReference>
<keyword evidence="1" id="KW-0004">4Fe-4S</keyword>
<evidence type="ECO:0000256" key="6">
    <source>
        <dbReference type="ARBA" id="ARBA00023014"/>
    </source>
</evidence>
<dbReference type="GO" id="GO:0006281">
    <property type="term" value="P:DNA repair"/>
    <property type="evidence" value="ECO:0007669"/>
    <property type="project" value="UniProtKB-KW"/>
</dbReference>
<keyword evidence="4" id="KW-0378">Hydrolase</keyword>
<evidence type="ECO:0000256" key="1">
    <source>
        <dbReference type="ARBA" id="ARBA00022485"/>
    </source>
</evidence>
<reference evidence="9" key="1">
    <citation type="journal article" date="2015" name="Nature">
        <title>Complex archaea that bridge the gap between prokaryotes and eukaryotes.</title>
        <authorList>
            <person name="Spang A."/>
            <person name="Saw J.H."/>
            <person name="Jorgensen S.L."/>
            <person name="Zaremba-Niedzwiedzka K."/>
            <person name="Martijn J."/>
            <person name="Lind A.E."/>
            <person name="van Eijk R."/>
            <person name="Schleper C."/>
            <person name="Guy L."/>
            <person name="Ettema T.J."/>
        </authorList>
    </citation>
    <scope>NUCLEOTIDE SEQUENCE</scope>
</reference>
<dbReference type="AlphaFoldDB" id="A0A0F9QI91"/>
<gene>
    <name evidence="9" type="ORF">LCGC14_1091380</name>
</gene>
<evidence type="ECO:0000256" key="5">
    <source>
        <dbReference type="ARBA" id="ARBA00023004"/>
    </source>
</evidence>
<dbReference type="GO" id="GO:0097506">
    <property type="term" value="F:deaminated base DNA N-glycosylase activity"/>
    <property type="evidence" value="ECO:0007669"/>
    <property type="project" value="UniProtKB-ARBA"/>
</dbReference>